<organism evidence="2">
    <name type="scientific">marine sediment metagenome</name>
    <dbReference type="NCBI Taxonomy" id="412755"/>
    <lineage>
        <taxon>unclassified sequences</taxon>
        <taxon>metagenomes</taxon>
        <taxon>ecological metagenomes</taxon>
    </lineage>
</organism>
<gene>
    <name evidence="2" type="ORF">S01H4_22654</name>
</gene>
<feature type="region of interest" description="Disordered" evidence="1">
    <location>
        <begin position="290"/>
        <end position="327"/>
    </location>
</feature>
<sequence length="327" mass="38491">MTDEIKETEEKSEKDIDKIDKEFLSKAKNSRDLIDKKLRTFEDSIENISDTIKNGDAEPEKKEKKHETISEEVREAQIELDSIKAKIDDKEEYLTAIEETIKSLEERYNHKNEDMQNLEERFEIVTESKDTLEEEYKELLRNNEQLVHTFETRQVDLIVLTDSVKEKVSNQEEFRSKLVKLNQEIQEKESLLERQGENAEALEKKIKSLTAENETLKVSIVKNKFELEHTNNEIEVKEEEKKLLSEQIEKNETRIKIIEKNIVDYKDGFPEMEKQRETYEELIAKYKIPPNNKLKSKPDPAISIPNPNSTKMEPPIPHPIPYTTAWD</sequence>
<dbReference type="SUPFAM" id="SSF57997">
    <property type="entry name" value="Tropomyosin"/>
    <property type="match status" value="1"/>
</dbReference>
<comment type="caution">
    <text evidence="2">The sequence shown here is derived from an EMBL/GenBank/DDBJ whole genome shotgun (WGS) entry which is preliminary data.</text>
</comment>
<accession>X1B161</accession>
<name>X1B161_9ZZZZ</name>
<proteinExistence type="predicted"/>
<feature type="non-terminal residue" evidence="2">
    <location>
        <position position="327"/>
    </location>
</feature>
<dbReference type="AlphaFoldDB" id="X1B161"/>
<reference evidence="2" key="1">
    <citation type="journal article" date="2014" name="Front. Microbiol.">
        <title>High frequency of phylogenetically diverse reductive dehalogenase-homologous genes in deep subseafloor sedimentary metagenomes.</title>
        <authorList>
            <person name="Kawai M."/>
            <person name="Futagami T."/>
            <person name="Toyoda A."/>
            <person name="Takaki Y."/>
            <person name="Nishi S."/>
            <person name="Hori S."/>
            <person name="Arai W."/>
            <person name="Tsubouchi T."/>
            <person name="Morono Y."/>
            <person name="Uchiyama I."/>
            <person name="Ito T."/>
            <person name="Fujiyama A."/>
            <person name="Inagaki F."/>
            <person name="Takami H."/>
        </authorList>
    </citation>
    <scope>NUCLEOTIDE SEQUENCE</scope>
    <source>
        <strain evidence="2">Expedition CK06-06</strain>
    </source>
</reference>
<evidence type="ECO:0000256" key="1">
    <source>
        <dbReference type="SAM" id="MobiDB-lite"/>
    </source>
</evidence>
<dbReference type="EMBL" id="BART01010413">
    <property type="protein sequence ID" value="GAG88690.1"/>
    <property type="molecule type" value="Genomic_DNA"/>
</dbReference>
<protein>
    <submittedName>
        <fullName evidence="2">Uncharacterized protein</fullName>
    </submittedName>
</protein>
<feature type="region of interest" description="Disordered" evidence="1">
    <location>
        <begin position="48"/>
        <end position="70"/>
    </location>
</feature>
<feature type="compositionally biased region" description="Basic and acidic residues" evidence="1">
    <location>
        <begin position="53"/>
        <end position="70"/>
    </location>
</feature>
<evidence type="ECO:0000313" key="2">
    <source>
        <dbReference type="EMBL" id="GAG88690.1"/>
    </source>
</evidence>